<feature type="domain" description="ABC transporter" evidence="9">
    <location>
        <begin position="4"/>
        <end position="233"/>
    </location>
</feature>
<keyword evidence="5" id="KW-0067">ATP-binding</keyword>
<evidence type="ECO:0000256" key="3">
    <source>
        <dbReference type="ARBA" id="ARBA00022496"/>
    </source>
</evidence>
<keyword evidence="7" id="KW-0406">Ion transport</keyword>
<dbReference type="Pfam" id="PF00005">
    <property type="entry name" value="ABC_tran"/>
    <property type="match status" value="1"/>
</dbReference>
<evidence type="ECO:0000256" key="8">
    <source>
        <dbReference type="ARBA" id="ARBA00023136"/>
    </source>
</evidence>
<dbReference type="GO" id="GO:0005524">
    <property type="term" value="F:ATP binding"/>
    <property type="evidence" value="ECO:0007669"/>
    <property type="project" value="UniProtKB-KW"/>
</dbReference>
<evidence type="ECO:0000256" key="6">
    <source>
        <dbReference type="ARBA" id="ARBA00023004"/>
    </source>
</evidence>
<evidence type="ECO:0000256" key="7">
    <source>
        <dbReference type="ARBA" id="ARBA00023065"/>
    </source>
</evidence>
<keyword evidence="8" id="KW-0472">Membrane</keyword>
<dbReference type="GO" id="GO:0016887">
    <property type="term" value="F:ATP hydrolysis activity"/>
    <property type="evidence" value="ECO:0007669"/>
    <property type="project" value="InterPro"/>
</dbReference>
<dbReference type="GO" id="GO:0016020">
    <property type="term" value="C:membrane"/>
    <property type="evidence" value="ECO:0007669"/>
    <property type="project" value="InterPro"/>
</dbReference>
<name>A0A0F9FP92_9ZZZZ</name>
<dbReference type="SMART" id="SM00382">
    <property type="entry name" value="AAA"/>
    <property type="match status" value="1"/>
</dbReference>
<keyword evidence="4" id="KW-0547">Nucleotide-binding</keyword>
<evidence type="ECO:0000256" key="5">
    <source>
        <dbReference type="ARBA" id="ARBA00022840"/>
    </source>
</evidence>
<reference evidence="10" key="1">
    <citation type="journal article" date="2015" name="Nature">
        <title>Complex archaea that bridge the gap between prokaryotes and eukaryotes.</title>
        <authorList>
            <person name="Spang A."/>
            <person name="Saw J.H."/>
            <person name="Jorgensen S.L."/>
            <person name="Zaremba-Niedzwiedzka K."/>
            <person name="Martijn J."/>
            <person name="Lind A.E."/>
            <person name="van Eijk R."/>
            <person name="Schleper C."/>
            <person name="Guy L."/>
            <person name="Ettema T.J."/>
        </authorList>
    </citation>
    <scope>NUCLEOTIDE SEQUENCE</scope>
</reference>
<keyword evidence="1" id="KW-0813">Transport</keyword>
<evidence type="ECO:0000313" key="10">
    <source>
        <dbReference type="EMBL" id="KKL88078.1"/>
    </source>
</evidence>
<dbReference type="FunFam" id="3.40.50.300:FF:000425">
    <property type="entry name" value="Probable ABC transporter, ATP-binding subunit"/>
    <property type="match status" value="1"/>
</dbReference>
<dbReference type="EMBL" id="LAZR01020666">
    <property type="protein sequence ID" value="KKL88078.1"/>
    <property type="molecule type" value="Genomic_DNA"/>
</dbReference>
<dbReference type="InterPro" id="IPR050093">
    <property type="entry name" value="ABC_SmlMolc_Importer"/>
</dbReference>
<keyword evidence="3" id="KW-0410">Iron transport</keyword>
<dbReference type="PROSITE" id="PS50893">
    <property type="entry name" value="ABC_TRANSPORTER_2"/>
    <property type="match status" value="1"/>
</dbReference>
<evidence type="ECO:0000256" key="2">
    <source>
        <dbReference type="ARBA" id="ARBA00022475"/>
    </source>
</evidence>
<dbReference type="InterPro" id="IPR015853">
    <property type="entry name" value="ABC_transpr_FbpC"/>
</dbReference>
<dbReference type="PROSITE" id="PS00211">
    <property type="entry name" value="ABC_TRANSPORTER_1"/>
    <property type="match status" value="1"/>
</dbReference>
<evidence type="ECO:0000259" key="9">
    <source>
        <dbReference type="PROSITE" id="PS50893"/>
    </source>
</evidence>
<dbReference type="CDD" id="cd03259">
    <property type="entry name" value="ABC_Carb_Solutes_like"/>
    <property type="match status" value="1"/>
</dbReference>
<dbReference type="Gene3D" id="3.40.50.300">
    <property type="entry name" value="P-loop containing nucleotide triphosphate hydrolases"/>
    <property type="match status" value="1"/>
</dbReference>
<gene>
    <name evidence="10" type="ORF">LCGC14_1928300</name>
</gene>
<dbReference type="PANTHER" id="PTHR42781:SF4">
    <property type="entry name" value="SPERMIDINE_PUTRESCINE IMPORT ATP-BINDING PROTEIN POTA"/>
    <property type="match status" value="1"/>
</dbReference>
<comment type="caution">
    <text evidence="10">The sequence shown here is derived from an EMBL/GenBank/DDBJ whole genome shotgun (WGS) entry which is preliminary data.</text>
</comment>
<dbReference type="AlphaFoldDB" id="A0A0F9FP92"/>
<evidence type="ECO:0000256" key="4">
    <source>
        <dbReference type="ARBA" id="ARBA00022741"/>
    </source>
</evidence>
<keyword evidence="2" id="KW-1003">Cell membrane</keyword>
<organism evidence="10">
    <name type="scientific">marine sediment metagenome</name>
    <dbReference type="NCBI Taxonomy" id="412755"/>
    <lineage>
        <taxon>unclassified sequences</taxon>
        <taxon>metagenomes</taxon>
        <taxon>ecological metagenomes</taxon>
    </lineage>
</organism>
<proteinExistence type="predicted"/>
<dbReference type="SUPFAM" id="SSF52540">
    <property type="entry name" value="P-loop containing nucleoside triphosphate hydrolases"/>
    <property type="match status" value="1"/>
</dbReference>
<evidence type="ECO:0000256" key="1">
    <source>
        <dbReference type="ARBA" id="ARBA00022448"/>
    </source>
</evidence>
<dbReference type="InterPro" id="IPR017871">
    <property type="entry name" value="ABC_transporter-like_CS"/>
</dbReference>
<dbReference type="InterPro" id="IPR027417">
    <property type="entry name" value="P-loop_NTPase"/>
</dbReference>
<dbReference type="InterPro" id="IPR003593">
    <property type="entry name" value="AAA+_ATPase"/>
</dbReference>
<dbReference type="PANTHER" id="PTHR42781">
    <property type="entry name" value="SPERMIDINE/PUTRESCINE IMPORT ATP-BINDING PROTEIN POTA"/>
    <property type="match status" value="1"/>
</dbReference>
<dbReference type="GO" id="GO:0015408">
    <property type="term" value="F:ABC-type ferric iron transporter activity"/>
    <property type="evidence" value="ECO:0007669"/>
    <property type="project" value="InterPro"/>
</dbReference>
<protein>
    <recommendedName>
        <fullName evidence="9">ABC transporter domain-containing protein</fullName>
    </recommendedName>
</protein>
<accession>A0A0F9FP92</accession>
<dbReference type="InterPro" id="IPR003439">
    <property type="entry name" value="ABC_transporter-like_ATP-bd"/>
</dbReference>
<sequence>MSTISLKGLARSYGDVRALDGVDLEVESGEICALLGPSGCGKTTPLRLIAGFELPDAGTVVVGGRALSGSGVFVPPERRRIGMVFQDYALFPHYDVGANVAYGLERDAAAERVTEVLELVGLNGVVHRYPHELSGGQQQRVALARALAPTPDVILLDEPFSNLDATLRVRVRQETREILLAADTTSLFVTHDQEEALSLADTVAVMHAGRIEQVGTPEEVYGRPATHWVAEFLLRADVIPGTASNGYVECELARLAIDPGFSGPADVLIRPESVSIGVRPAAGDRKEH</sequence>
<feature type="non-terminal residue" evidence="10">
    <location>
        <position position="288"/>
    </location>
</feature>
<keyword evidence="6" id="KW-0408">Iron</keyword>